<evidence type="ECO:0000256" key="1">
    <source>
        <dbReference type="ARBA" id="ARBA00005615"/>
    </source>
</evidence>
<feature type="compositionally biased region" description="Polar residues" evidence="5">
    <location>
        <begin position="531"/>
        <end position="540"/>
    </location>
</feature>
<feature type="region of interest" description="Disordered" evidence="5">
    <location>
        <begin position="492"/>
        <end position="540"/>
    </location>
</feature>
<evidence type="ECO:0000313" key="6">
    <source>
        <dbReference type="EMBL" id="KAF5834314.1"/>
    </source>
</evidence>
<feature type="region of interest" description="Disordered" evidence="5">
    <location>
        <begin position="294"/>
        <end position="339"/>
    </location>
</feature>
<feature type="region of interest" description="Disordered" evidence="5">
    <location>
        <begin position="20"/>
        <end position="90"/>
    </location>
</feature>
<gene>
    <name evidence="6" type="ORF">DUNSADRAFT_9057</name>
</gene>
<comment type="similarity">
    <text evidence="1">Belongs to the glycosyl hydrolase 37 family.</text>
</comment>
<name>A0ABQ7GIC6_DUNSA</name>
<dbReference type="Pfam" id="PF01204">
    <property type="entry name" value="Trehalase"/>
    <property type="match status" value="1"/>
</dbReference>
<comment type="caution">
    <text evidence="6">The sequence shown here is derived from an EMBL/GenBank/DDBJ whole genome shotgun (WGS) entry which is preliminary data.</text>
</comment>
<dbReference type="Proteomes" id="UP000815325">
    <property type="component" value="Unassembled WGS sequence"/>
</dbReference>
<feature type="compositionally biased region" description="Polar residues" evidence="5">
    <location>
        <begin position="326"/>
        <end position="335"/>
    </location>
</feature>
<dbReference type="SUPFAM" id="SSF48208">
    <property type="entry name" value="Six-hairpin glycosidases"/>
    <property type="match status" value="1"/>
</dbReference>
<dbReference type="InterPro" id="IPR012341">
    <property type="entry name" value="6hp_glycosidase-like_sf"/>
</dbReference>
<sequence>MSHLAKITADVGITKHLHRDMPLKPRVTPASVNKDWQQHQRQDEYKSQEEWSPPMSGLVPAAWGPTLAQPPPPPPPPLNPTSPSAAAPVAEGCKDELVDKKQGGNNAEDEDESTKADAHQQAYLASLARFVEAYFDDPASDLDVCEPPDWSWELPRWISELPDPYMADLAAHVHQLWRILYRKASDSVHCQPECHTLLPLPRPFVIPGDRFRECYNWDSFWIVQGLLASGLHTTARDLVVNLLSLVDTVGHIPNGARSYYTNRSQPPLISAMVMAASGLSLGGPTPMHIPAPISTNSPPATRSKDALQTKAAQGPALLAKHDEGSTRCSEGSTQAAAHPLGAHEHCVRAAAFHRDEGRTHAAAHCSDAQEHYAHAVPFHHDQDGTQRSKGSTQAAASHSGTRQQRTQAAACHHDQGSTHAAASRLDAHQSSTHVAAYCLDQGSTHTAALCDLELLQYALPRLVSTWQYWNRGHKVVHVHKKGVRASLCGEGDLSQRQQSQHLHHHQQQQQQQQEHQQLHCEQQTSHLGPHEQQQLPSSSTVHALSRYYAEWQEPRPESYR</sequence>
<feature type="compositionally biased region" description="Polar residues" evidence="5">
    <location>
        <begin position="387"/>
        <end position="407"/>
    </location>
</feature>
<keyword evidence="7" id="KW-1185">Reference proteome</keyword>
<dbReference type="Gene3D" id="1.50.10.10">
    <property type="match status" value="1"/>
</dbReference>
<feature type="compositionally biased region" description="Pro residues" evidence="5">
    <location>
        <begin position="68"/>
        <end position="80"/>
    </location>
</feature>
<accession>A0ABQ7GIC6</accession>
<dbReference type="EMBL" id="MU069764">
    <property type="protein sequence ID" value="KAF5834314.1"/>
    <property type="molecule type" value="Genomic_DNA"/>
</dbReference>
<reference evidence="6" key="1">
    <citation type="submission" date="2017-08" db="EMBL/GenBank/DDBJ databases">
        <authorList>
            <person name="Polle J.E."/>
            <person name="Barry K."/>
            <person name="Cushman J."/>
            <person name="Schmutz J."/>
            <person name="Tran D."/>
            <person name="Hathwaick L.T."/>
            <person name="Yim W.C."/>
            <person name="Jenkins J."/>
            <person name="Mckie-Krisberg Z.M."/>
            <person name="Prochnik S."/>
            <person name="Lindquist E."/>
            <person name="Dockter R.B."/>
            <person name="Adam C."/>
            <person name="Molina H."/>
            <person name="Bunkerborg J."/>
            <person name="Jin E."/>
            <person name="Buchheim M."/>
            <person name="Magnuson J."/>
        </authorList>
    </citation>
    <scope>NUCLEOTIDE SEQUENCE</scope>
    <source>
        <strain evidence="6">CCAP 19/18</strain>
    </source>
</reference>
<evidence type="ECO:0000256" key="5">
    <source>
        <dbReference type="SAM" id="MobiDB-lite"/>
    </source>
</evidence>
<feature type="region of interest" description="Disordered" evidence="5">
    <location>
        <begin position="380"/>
        <end position="426"/>
    </location>
</feature>
<dbReference type="InterPro" id="IPR008928">
    <property type="entry name" value="6-hairpin_glycosidase_sf"/>
</dbReference>
<dbReference type="PANTHER" id="PTHR23403:SF1">
    <property type="entry name" value="TREHALASE"/>
    <property type="match status" value="1"/>
</dbReference>
<dbReference type="EC" id="3.2.1.28" evidence="2"/>
<proteinExistence type="inferred from homology"/>
<protein>
    <recommendedName>
        <fullName evidence="2">alpha,alpha-trehalase</fullName>
        <ecNumber evidence="2">3.2.1.28</ecNumber>
    </recommendedName>
    <alternativeName>
        <fullName evidence="3">Alpha,alpha-trehalase</fullName>
    </alternativeName>
    <alternativeName>
        <fullName evidence="4">Alpha,alpha-trehalose glucohydrolase</fullName>
    </alternativeName>
</protein>
<organism evidence="6 7">
    <name type="scientific">Dunaliella salina</name>
    <name type="common">Green alga</name>
    <name type="synonym">Protococcus salinus</name>
    <dbReference type="NCBI Taxonomy" id="3046"/>
    <lineage>
        <taxon>Eukaryota</taxon>
        <taxon>Viridiplantae</taxon>
        <taxon>Chlorophyta</taxon>
        <taxon>core chlorophytes</taxon>
        <taxon>Chlorophyceae</taxon>
        <taxon>CS clade</taxon>
        <taxon>Chlamydomonadales</taxon>
        <taxon>Dunaliellaceae</taxon>
        <taxon>Dunaliella</taxon>
    </lineage>
</organism>
<evidence type="ECO:0000256" key="2">
    <source>
        <dbReference type="ARBA" id="ARBA00012757"/>
    </source>
</evidence>
<evidence type="ECO:0000313" key="7">
    <source>
        <dbReference type="Proteomes" id="UP000815325"/>
    </source>
</evidence>
<feature type="compositionally biased region" description="Low complexity" evidence="5">
    <location>
        <begin position="507"/>
        <end position="523"/>
    </location>
</feature>
<feature type="compositionally biased region" description="Basic and acidic residues" evidence="5">
    <location>
        <begin position="36"/>
        <end position="49"/>
    </location>
</feature>
<evidence type="ECO:0000256" key="4">
    <source>
        <dbReference type="ARBA" id="ARBA00031637"/>
    </source>
</evidence>
<evidence type="ECO:0000256" key="3">
    <source>
        <dbReference type="ARBA" id="ARBA00030473"/>
    </source>
</evidence>
<dbReference type="PANTHER" id="PTHR23403">
    <property type="entry name" value="TREHALASE"/>
    <property type="match status" value="1"/>
</dbReference>
<dbReference type="InterPro" id="IPR001661">
    <property type="entry name" value="Glyco_hydro_37"/>
</dbReference>